<dbReference type="InterPro" id="IPR001853">
    <property type="entry name" value="DSBA-like_thioredoxin_dom"/>
</dbReference>
<accession>A0A6A6DDF7</accession>
<dbReference type="PANTHER" id="PTHR42943:SF13">
    <property type="entry name" value="GLUTATHIONE S-TRANSFERASE KAPPA-RELATED"/>
    <property type="match status" value="1"/>
</dbReference>
<dbReference type="GO" id="GO:0005777">
    <property type="term" value="C:peroxisome"/>
    <property type="evidence" value="ECO:0007669"/>
    <property type="project" value="TreeGrafter"/>
</dbReference>
<dbReference type="Pfam" id="PF01323">
    <property type="entry name" value="DSBA"/>
    <property type="match status" value="1"/>
</dbReference>
<dbReference type="Gene3D" id="3.40.30.10">
    <property type="entry name" value="Glutaredoxin"/>
    <property type="match status" value="1"/>
</dbReference>
<dbReference type="GO" id="GO:0004364">
    <property type="term" value="F:glutathione transferase activity"/>
    <property type="evidence" value="ECO:0007669"/>
    <property type="project" value="TreeGrafter"/>
</dbReference>
<dbReference type="GO" id="GO:0006749">
    <property type="term" value="P:glutathione metabolic process"/>
    <property type="evidence" value="ECO:0007669"/>
    <property type="project" value="TreeGrafter"/>
</dbReference>
<dbReference type="SUPFAM" id="SSF52833">
    <property type="entry name" value="Thioredoxin-like"/>
    <property type="match status" value="1"/>
</dbReference>
<evidence type="ECO:0000313" key="2">
    <source>
        <dbReference type="EMBL" id="KAF2177145.1"/>
    </source>
</evidence>
<organism evidence="2 3">
    <name type="scientific">Zopfia rhizophila CBS 207.26</name>
    <dbReference type="NCBI Taxonomy" id="1314779"/>
    <lineage>
        <taxon>Eukaryota</taxon>
        <taxon>Fungi</taxon>
        <taxon>Dikarya</taxon>
        <taxon>Ascomycota</taxon>
        <taxon>Pezizomycotina</taxon>
        <taxon>Dothideomycetes</taxon>
        <taxon>Dothideomycetes incertae sedis</taxon>
        <taxon>Zopfiaceae</taxon>
        <taxon>Zopfia</taxon>
    </lineage>
</organism>
<dbReference type="GO" id="GO:0005739">
    <property type="term" value="C:mitochondrion"/>
    <property type="evidence" value="ECO:0007669"/>
    <property type="project" value="TreeGrafter"/>
</dbReference>
<evidence type="ECO:0000259" key="1">
    <source>
        <dbReference type="Pfam" id="PF01323"/>
    </source>
</evidence>
<sequence length="223" mass="25074">MGDSGIGKLTIYVDCVSPYSWFRFTNITKFRPLFNAHGVQVEILPFFLGGARDSVGNPWTPNTAMTGELLGLKIAPPEVFPISSLFPVRVVTWAKDHYPVDKFEQTFLALVSAYWSKGINVSTPEGVFGALDGIYASQEIKEIMKKATTPENKKRVVDIIMNAGAFGAPWIVVVNRHGEKKYWFGIDRWDQVLYHLGVPYSRRYSVTYRPVSIIPPEEAKAKL</sequence>
<dbReference type="InterPro" id="IPR051924">
    <property type="entry name" value="GST_Kappa/NadH"/>
</dbReference>
<proteinExistence type="predicted"/>
<keyword evidence="3" id="KW-1185">Reference proteome</keyword>
<dbReference type="PANTHER" id="PTHR42943">
    <property type="entry name" value="GLUTATHIONE S-TRANSFERASE KAPPA"/>
    <property type="match status" value="1"/>
</dbReference>
<evidence type="ECO:0000313" key="3">
    <source>
        <dbReference type="Proteomes" id="UP000800200"/>
    </source>
</evidence>
<protein>
    <submittedName>
        <fullName evidence="2">Glutathione S-transferase</fullName>
    </submittedName>
</protein>
<dbReference type="AlphaFoldDB" id="A0A6A6DDF7"/>
<keyword evidence="2" id="KW-0808">Transferase</keyword>
<dbReference type="InterPro" id="IPR036249">
    <property type="entry name" value="Thioredoxin-like_sf"/>
</dbReference>
<gene>
    <name evidence="2" type="ORF">K469DRAFT_733058</name>
</gene>
<reference evidence="2" key="1">
    <citation type="journal article" date="2020" name="Stud. Mycol.">
        <title>101 Dothideomycetes genomes: a test case for predicting lifestyles and emergence of pathogens.</title>
        <authorList>
            <person name="Haridas S."/>
            <person name="Albert R."/>
            <person name="Binder M."/>
            <person name="Bloem J."/>
            <person name="Labutti K."/>
            <person name="Salamov A."/>
            <person name="Andreopoulos B."/>
            <person name="Baker S."/>
            <person name="Barry K."/>
            <person name="Bills G."/>
            <person name="Bluhm B."/>
            <person name="Cannon C."/>
            <person name="Castanera R."/>
            <person name="Culley D."/>
            <person name="Daum C."/>
            <person name="Ezra D."/>
            <person name="Gonzalez J."/>
            <person name="Henrissat B."/>
            <person name="Kuo A."/>
            <person name="Liang C."/>
            <person name="Lipzen A."/>
            <person name="Lutzoni F."/>
            <person name="Magnuson J."/>
            <person name="Mondo S."/>
            <person name="Nolan M."/>
            <person name="Ohm R."/>
            <person name="Pangilinan J."/>
            <person name="Park H.-J."/>
            <person name="Ramirez L."/>
            <person name="Alfaro M."/>
            <person name="Sun H."/>
            <person name="Tritt A."/>
            <person name="Yoshinaga Y."/>
            <person name="Zwiers L.-H."/>
            <person name="Turgeon B."/>
            <person name="Goodwin S."/>
            <person name="Spatafora J."/>
            <person name="Crous P."/>
            <person name="Grigoriev I."/>
        </authorList>
    </citation>
    <scope>NUCLEOTIDE SEQUENCE</scope>
    <source>
        <strain evidence="2">CBS 207.26</strain>
    </source>
</reference>
<dbReference type="Proteomes" id="UP000800200">
    <property type="component" value="Unassembled WGS sequence"/>
</dbReference>
<feature type="domain" description="DSBA-like thioredoxin" evidence="1">
    <location>
        <begin position="9"/>
        <end position="196"/>
    </location>
</feature>
<dbReference type="GO" id="GO:0004602">
    <property type="term" value="F:glutathione peroxidase activity"/>
    <property type="evidence" value="ECO:0007669"/>
    <property type="project" value="TreeGrafter"/>
</dbReference>
<dbReference type="EMBL" id="ML994693">
    <property type="protein sequence ID" value="KAF2177145.1"/>
    <property type="molecule type" value="Genomic_DNA"/>
</dbReference>
<dbReference type="OrthoDB" id="4664297at2759"/>
<name>A0A6A6DDF7_9PEZI</name>